<dbReference type="InterPro" id="IPR001841">
    <property type="entry name" value="Znf_RING"/>
</dbReference>
<accession>A0A397FEP7</accession>
<dbReference type="Gene3D" id="3.10.110.20">
    <property type="entry name" value="RWD domain-like"/>
    <property type="match status" value="1"/>
</dbReference>
<reference evidence="4 5" key="1">
    <citation type="submission" date="2018-08" db="EMBL/GenBank/DDBJ databases">
        <title>Aphanomyces genome sequencing and annotation.</title>
        <authorList>
            <person name="Minardi D."/>
            <person name="Oidtmann B."/>
            <person name="Van Der Giezen M."/>
            <person name="Studholme D.J."/>
        </authorList>
    </citation>
    <scope>NUCLEOTIDE SEQUENCE [LARGE SCALE GENOMIC DNA]</scope>
    <source>
        <strain evidence="4 5">197901</strain>
    </source>
</reference>
<evidence type="ECO:0000313" key="3">
    <source>
        <dbReference type="EMBL" id="RHZ29956.1"/>
    </source>
</evidence>
<dbReference type="InterPro" id="IPR043003">
    <property type="entry name" value="FANCL_d3_sf"/>
</dbReference>
<evidence type="ECO:0000259" key="2">
    <source>
        <dbReference type="PROSITE" id="PS50089"/>
    </source>
</evidence>
<dbReference type="GO" id="GO:0036297">
    <property type="term" value="P:interstrand cross-link repair"/>
    <property type="evidence" value="ECO:0007669"/>
    <property type="project" value="InterPro"/>
</dbReference>
<gene>
    <name evidence="4" type="ORF">DYB31_000039</name>
    <name evidence="3" type="ORF">DYB31_000044</name>
</gene>
<dbReference type="GO" id="GO:0061630">
    <property type="term" value="F:ubiquitin protein ligase activity"/>
    <property type="evidence" value="ECO:0007669"/>
    <property type="project" value="TreeGrafter"/>
</dbReference>
<dbReference type="VEuPathDB" id="FungiDB:H257_15489"/>
<proteinExistence type="predicted"/>
<dbReference type="EMBL" id="QUTE01007260">
    <property type="protein sequence ID" value="RHZ29957.1"/>
    <property type="molecule type" value="Genomic_DNA"/>
</dbReference>
<name>A0A397FEP7_APHAT</name>
<dbReference type="SUPFAM" id="SSF57850">
    <property type="entry name" value="RING/U-box"/>
    <property type="match status" value="1"/>
</dbReference>
<dbReference type="Proteomes" id="UP000266196">
    <property type="component" value="Unassembled WGS sequence"/>
</dbReference>
<dbReference type="PANTHER" id="PTHR13206">
    <property type="entry name" value="UBIQUITIN LIGASE PROTEIN PHF9 FANCONI ANEMIA GROUP L PROTEIN"/>
    <property type="match status" value="1"/>
</dbReference>
<dbReference type="SMART" id="SM01197">
    <property type="entry name" value="FANCL_C"/>
    <property type="match status" value="1"/>
</dbReference>
<protein>
    <recommendedName>
        <fullName evidence="2">RING-type domain-containing protein</fullName>
    </recommendedName>
</protein>
<evidence type="ECO:0000313" key="4">
    <source>
        <dbReference type="EMBL" id="RHZ29957.1"/>
    </source>
</evidence>
<evidence type="ECO:0000313" key="5">
    <source>
        <dbReference type="Proteomes" id="UP000266196"/>
    </source>
</evidence>
<comment type="caution">
    <text evidence="4">The sequence shown here is derived from an EMBL/GenBank/DDBJ whole genome shotgun (WGS) entry which is preliminary data.</text>
</comment>
<dbReference type="CDD" id="cd23831">
    <property type="entry name" value="DRWD-N_FANCL"/>
    <property type="match status" value="1"/>
</dbReference>
<dbReference type="InterPro" id="IPR044037">
    <property type="entry name" value="FANCL_d3"/>
</dbReference>
<dbReference type="InterPro" id="IPR026850">
    <property type="entry name" value="FANCL_C"/>
</dbReference>
<sequence>MSIIHGIGFGSVIQLPAILEYEVPKRIDSSVGGIPRRLSRGTSTGFNDGLQNCTSSLKRQVQYRYVEVNIIDNLYVAVVTRRLQKSLSIDSFLKELHDLLEGIVRGPSHAFVEPPKLSYYEALLQDVATIGWDRVLEVNTDDHGHWNGLHVQLVDSHGRKHAVSFRMDASYPSSPPTCGVDVPEPMPPLQWSPLKPPSLQHAIDQVFHLFLFFSFIYSNNNKQVQAHLETFQDFWDVLDDIDKKCCVLEPDRPTRGCKRRRLAVRPSVSIQFDVPDPVLPRALVDVVWFGNDAAVTPLRETLYANLSKWKPADKLRRNLERVLGVRFPSPRTAAKDEFALECGICYAHRLDDRIPDRVCDSANCARSFHGSCLLEWLQAIPTSRKSFGTVFGSCPYCREPISAKGV</sequence>
<organism evidence="4 5">
    <name type="scientific">Aphanomyces astaci</name>
    <name type="common">Crayfish plague agent</name>
    <dbReference type="NCBI Taxonomy" id="112090"/>
    <lineage>
        <taxon>Eukaryota</taxon>
        <taxon>Sar</taxon>
        <taxon>Stramenopiles</taxon>
        <taxon>Oomycota</taxon>
        <taxon>Saprolegniomycetes</taxon>
        <taxon>Saprolegniales</taxon>
        <taxon>Verrucalvaceae</taxon>
        <taxon>Aphanomyces</taxon>
    </lineage>
</organism>
<dbReference type="GO" id="GO:0008270">
    <property type="term" value="F:zinc ion binding"/>
    <property type="evidence" value="ECO:0007669"/>
    <property type="project" value="UniProtKB-KW"/>
</dbReference>
<dbReference type="InterPro" id="IPR043898">
    <property type="entry name" value="FANCL_d2"/>
</dbReference>
<dbReference type="InterPro" id="IPR026848">
    <property type="entry name" value="Fancl"/>
</dbReference>
<dbReference type="Pfam" id="PF18891">
    <property type="entry name" value="FANCL_d3"/>
    <property type="match status" value="1"/>
</dbReference>
<dbReference type="Pfam" id="PF18890">
    <property type="entry name" value="FANCL_d2"/>
    <property type="match status" value="1"/>
</dbReference>
<dbReference type="Pfam" id="PF11793">
    <property type="entry name" value="FANCL_C"/>
    <property type="match status" value="1"/>
</dbReference>
<dbReference type="GO" id="GO:0043240">
    <property type="term" value="C:Fanconi anaemia nuclear complex"/>
    <property type="evidence" value="ECO:0007669"/>
    <property type="project" value="InterPro"/>
</dbReference>
<dbReference type="CDD" id="cd16490">
    <property type="entry name" value="RING-CH-C4HC3_FANCL"/>
    <property type="match status" value="1"/>
</dbReference>
<dbReference type="AlphaFoldDB" id="A0A397FEP7"/>
<dbReference type="InterPro" id="IPR013083">
    <property type="entry name" value="Znf_RING/FYVE/PHD"/>
</dbReference>
<keyword evidence="1" id="KW-0862">Zinc</keyword>
<dbReference type="InterPro" id="IPR016135">
    <property type="entry name" value="UBQ-conjugating_enzyme/RWD"/>
</dbReference>
<dbReference type="PANTHER" id="PTHR13206:SF0">
    <property type="entry name" value="E3 UBIQUITIN-PROTEIN LIGASE FANCL"/>
    <property type="match status" value="1"/>
</dbReference>
<keyword evidence="1" id="KW-0863">Zinc-finger</keyword>
<dbReference type="Gene3D" id="3.10.110.10">
    <property type="entry name" value="Ubiquitin Conjugating Enzyme"/>
    <property type="match status" value="1"/>
</dbReference>
<dbReference type="Gene3D" id="3.30.40.10">
    <property type="entry name" value="Zinc/RING finger domain, C3HC4 (zinc finger)"/>
    <property type="match status" value="1"/>
</dbReference>
<evidence type="ECO:0000256" key="1">
    <source>
        <dbReference type="PROSITE-ProRule" id="PRU00175"/>
    </source>
</evidence>
<dbReference type="CDD" id="cd23832">
    <property type="entry name" value="DRWD-C_FANCL"/>
    <property type="match status" value="1"/>
</dbReference>
<dbReference type="PROSITE" id="PS50089">
    <property type="entry name" value="ZF_RING_2"/>
    <property type="match status" value="1"/>
</dbReference>
<feature type="domain" description="RING-type" evidence="2">
    <location>
        <begin position="342"/>
        <end position="398"/>
    </location>
</feature>
<dbReference type="EMBL" id="QUTE01007260">
    <property type="protein sequence ID" value="RHZ29956.1"/>
    <property type="molecule type" value="Genomic_DNA"/>
</dbReference>
<keyword evidence="1" id="KW-0479">Metal-binding</keyword>
<dbReference type="GO" id="GO:0006513">
    <property type="term" value="P:protein monoubiquitination"/>
    <property type="evidence" value="ECO:0007669"/>
    <property type="project" value="TreeGrafter"/>
</dbReference>